<evidence type="ECO:0000259" key="1">
    <source>
        <dbReference type="PROSITE" id="PS50056"/>
    </source>
</evidence>
<dbReference type="Pfam" id="PF13350">
    <property type="entry name" value="Y_phosphatase3"/>
    <property type="match status" value="1"/>
</dbReference>
<dbReference type="PROSITE" id="PS50056">
    <property type="entry name" value="TYR_PHOSPHATASE_2"/>
    <property type="match status" value="1"/>
</dbReference>
<name>A0AAD3DDQ0_9STRA</name>
<gene>
    <name evidence="2" type="ORF">CTEN210_17225</name>
</gene>
<proteinExistence type="predicted"/>
<dbReference type="Gene3D" id="3.90.190.10">
    <property type="entry name" value="Protein tyrosine phosphatase superfamily"/>
    <property type="match status" value="1"/>
</dbReference>
<accession>A0AAD3DDQ0</accession>
<keyword evidence="3" id="KW-1185">Reference proteome</keyword>
<evidence type="ECO:0000313" key="3">
    <source>
        <dbReference type="Proteomes" id="UP001054902"/>
    </source>
</evidence>
<dbReference type="Proteomes" id="UP001054902">
    <property type="component" value="Unassembled WGS sequence"/>
</dbReference>
<dbReference type="InterPro" id="IPR016130">
    <property type="entry name" value="Tyr_Pase_AS"/>
</dbReference>
<dbReference type="InterPro" id="IPR026893">
    <property type="entry name" value="Tyr/Ser_Pase_IphP-type"/>
</dbReference>
<dbReference type="EMBL" id="BLLK01000069">
    <property type="protein sequence ID" value="GFH60749.1"/>
    <property type="molecule type" value="Genomic_DNA"/>
</dbReference>
<dbReference type="AlphaFoldDB" id="A0AAD3DDQ0"/>
<feature type="domain" description="Tyrosine specific protein phosphatases" evidence="1">
    <location>
        <begin position="181"/>
        <end position="219"/>
    </location>
</feature>
<dbReference type="PROSITE" id="PS00383">
    <property type="entry name" value="TYR_PHOSPHATASE_1"/>
    <property type="match status" value="1"/>
</dbReference>
<dbReference type="InterPro" id="IPR000387">
    <property type="entry name" value="Tyr_Pase_dom"/>
</dbReference>
<protein>
    <recommendedName>
        <fullName evidence="1">Tyrosine specific protein phosphatases domain-containing protein</fullName>
    </recommendedName>
</protein>
<reference evidence="2 3" key="1">
    <citation type="journal article" date="2021" name="Sci. Rep.">
        <title>The genome of the diatom Chaetoceros tenuissimus carries an ancient integrated fragment of an extant virus.</title>
        <authorList>
            <person name="Hongo Y."/>
            <person name="Kimura K."/>
            <person name="Takaki Y."/>
            <person name="Yoshida Y."/>
            <person name="Baba S."/>
            <person name="Kobayashi G."/>
            <person name="Nagasaki K."/>
            <person name="Hano T."/>
            <person name="Tomaru Y."/>
        </authorList>
    </citation>
    <scope>NUCLEOTIDE SEQUENCE [LARGE SCALE GENOMIC DNA]</scope>
    <source>
        <strain evidence="2 3">NIES-3715</strain>
    </source>
</reference>
<evidence type="ECO:0000313" key="2">
    <source>
        <dbReference type="EMBL" id="GFH60749.1"/>
    </source>
</evidence>
<dbReference type="SUPFAM" id="SSF52799">
    <property type="entry name" value="(Phosphotyrosine protein) phosphatases II"/>
    <property type="match status" value="1"/>
</dbReference>
<sequence>MSSPSRSENEEIVRNFRKAAKLKRIYRCASTDDLGKFSSDVDEARGSLENDIAANIIFNKAGLILDLRSSSERNEDLARKWMSNHEFEVLVHSRNGNSKESSFNYNNNDAFKRIVYRIDVLSPQRLFDYMAKNWIDDSIQKASYTFASIFDTQKLHEQRMDILNEKGIQGTYEAMLQTSDEELSSALKAITTYLENNSSGDVIVHCVQGKDRTGLVIMLCQSILGIDDDTIIEDYHKSEQLLRKKEESAAMVSVVNSQKPKKGKLNKAFFRVSPREAMIETLAFLRREHGTIHNYLDFIGFDKSWRERFLTVANEKDMGTRVSQRQSKL</sequence>
<organism evidence="2 3">
    <name type="scientific">Chaetoceros tenuissimus</name>
    <dbReference type="NCBI Taxonomy" id="426638"/>
    <lineage>
        <taxon>Eukaryota</taxon>
        <taxon>Sar</taxon>
        <taxon>Stramenopiles</taxon>
        <taxon>Ochrophyta</taxon>
        <taxon>Bacillariophyta</taxon>
        <taxon>Coscinodiscophyceae</taxon>
        <taxon>Chaetocerotophycidae</taxon>
        <taxon>Chaetocerotales</taxon>
        <taxon>Chaetocerotaceae</taxon>
        <taxon>Chaetoceros</taxon>
    </lineage>
</organism>
<dbReference type="InterPro" id="IPR029021">
    <property type="entry name" value="Prot-tyrosine_phosphatase-like"/>
</dbReference>
<comment type="caution">
    <text evidence="2">The sequence shown here is derived from an EMBL/GenBank/DDBJ whole genome shotgun (WGS) entry which is preliminary data.</text>
</comment>
<dbReference type="GO" id="GO:0004721">
    <property type="term" value="F:phosphoprotein phosphatase activity"/>
    <property type="evidence" value="ECO:0007669"/>
    <property type="project" value="InterPro"/>
</dbReference>